<dbReference type="AlphaFoldDB" id="A0A328BRB8"/>
<evidence type="ECO:0008006" key="4">
    <source>
        <dbReference type="Google" id="ProtNLM"/>
    </source>
</evidence>
<evidence type="ECO:0000313" key="2">
    <source>
        <dbReference type="EMBL" id="RAK69189.1"/>
    </source>
</evidence>
<dbReference type="RefSeq" id="WP_111274680.1">
    <property type="nucleotide sequence ID" value="NZ_QFYS01000001.1"/>
</dbReference>
<evidence type="ECO:0000313" key="3">
    <source>
        <dbReference type="Proteomes" id="UP000249524"/>
    </source>
</evidence>
<accession>A0A328BRB8</accession>
<evidence type="ECO:0000256" key="1">
    <source>
        <dbReference type="SAM" id="Phobius"/>
    </source>
</evidence>
<feature type="transmembrane region" description="Helical" evidence="1">
    <location>
        <begin position="94"/>
        <end position="116"/>
    </location>
</feature>
<dbReference type="Proteomes" id="UP000249524">
    <property type="component" value="Unassembled WGS sequence"/>
</dbReference>
<dbReference type="OrthoDB" id="5801787at2"/>
<feature type="transmembrane region" description="Helical" evidence="1">
    <location>
        <begin position="122"/>
        <end position="141"/>
    </location>
</feature>
<sequence>MTAATGSSADHAAAPLHFWIVAVASLLWNGFGGFDYTMSHLQGEAYYRQAGMTDAQVALMAAYPSWMHAVWAVGVWGSVAGSLLLLFRSRWAVHAFALSFLGAAGNVAYTVAMPVAAKEMGLAMPLVIVAVCLLLIVYARAMAKRGVLR</sequence>
<organism evidence="2 3">
    <name type="scientific">Phenylobacterium kunshanense</name>
    <dbReference type="NCBI Taxonomy" id="1445034"/>
    <lineage>
        <taxon>Bacteria</taxon>
        <taxon>Pseudomonadati</taxon>
        <taxon>Pseudomonadota</taxon>
        <taxon>Alphaproteobacteria</taxon>
        <taxon>Caulobacterales</taxon>
        <taxon>Caulobacteraceae</taxon>
        <taxon>Phenylobacterium</taxon>
    </lineage>
</organism>
<feature type="transmembrane region" description="Helical" evidence="1">
    <location>
        <begin position="69"/>
        <end position="87"/>
    </location>
</feature>
<protein>
    <recommendedName>
        <fullName evidence="4">MFS transporter</fullName>
    </recommendedName>
</protein>
<keyword evidence="1" id="KW-0472">Membrane</keyword>
<feature type="transmembrane region" description="Helical" evidence="1">
    <location>
        <begin position="12"/>
        <end position="31"/>
    </location>
</feature>
<proteinExistence type="predicted"/>
<keyword evidence="1" id="KW-1133">Transmembrane helix</keyword>
<keyword evidence="1" id="KW-0812">Transmembrane</keyword>
<dbReference type="EMBL" id="QFYS01000001">
    <property type="protein sequence ID" value="RAK69189.1"/>
    <property type="molecule type" value="Genomic_DNA"/>
</dbReference>
<keyword evidence="3" id="KW-1185">Reference proteome</keyword>
<reference evidence="2 3" key="1">
    <citation type="submission" date="2018-05" db="EMBL/GenBank/DDBJ databases">
        <authorList>
            <person name="Lanie J.A."/>
            <person name="Ng W.-L."/>
            <person name="Kazmierczak K.M."/>
            <person name="Andrzejewski T.M."/>
            <person name="Davidsen T.M."/>
            <person name="Wayne K.J."/>
            <person name="Tettelin H."/>
            <person name="Glass J.I."/>
            <person name="Rusch D."/>
            <person name="Podicherti R."/>
            <person name="Tsui H.-C.T."/>
            <person name="Winkler M.E."/>
        </authorList>
    </citation>
    <scope>NUCLEOTIDE SEQUENCE [LARGE SCALE GENOMIC DNA]</scope>
    <source>
        <strain evidence="2 3">BUT-10</strain>
    </source>
</reference>
<gene>
    <name evidence="2" type="ORF">DJ019_04095</name>
</gene>
<comment type="caution">
    <text evidence="2">The sequence shown here is derived from an EMBL/GenBank/DDBJ whole genome shotgun (WGS) entry which is preliminary data.</text>
</comment>
<name>A0A328BRB8_9CAUL</name>